<dbReference type="EMBL" id="MU275899">
    <property type="protein sequence ID" value="KAI0047696.1"/>
    <property type="molecule type" value="Genomic_DNA"/>
</dbReference>
<keyword evidence="2" id="KW-1185">Reference proteome</keyword>
<gene>
    <name evidence="1" type="ORF">FA95DRAFT_1195471</name>
</gene>
<accession>A0ACB8RU74</accession>
<dbReference type="Proteomes" id="UP000814033">
    <property type="component" value="Unassembled WGS sequence"/>
</dbReference>
<comment type="caution">
    <text evidence="1">The sequence shown here is derived from an EMBL/GenBank/DDBJ whole genome shotgun (WGS) entry which is preliminary data.</text>
</comment>
<proteinExistence type="predicted"/>
<evidence type="ECO:0000313" key="2">
    <source>
        <dbReference type="Proteomes" id="UP000814033"/>
    </source>
</evidence>
<reference evidence="1" key="1">
    <citation type="submission" date="2021-02" db="EMBL/GenBank/DDBJ databases">
        <authorList>
            <consortium name="DOE Joint Genome Institute"/>
            <person name="Ahrendt S."/>
            <person name="Looney B.P."/>
            <person name="Miyauchi S."/>
            <person name="Morin E."/>
            <person name="Drula E."/>
            <person name="Courty P.E."/>
            <person name="Chicoki N."/>
            <person name="Fauchery L."/>
            <person name="Kohler A."/>
            <person name="Kuo A."/>
            <person name="Labutti K."/>
            <person name="Pangilinan J."/>
            <person name="Lipzen A."/>
            <person name="Riley R."/>
            <person name="Andreopoulos W."/>
            <person name="He G."/>
            <person name="Johnson J."/>
            <person name="Barry K.W."/>
            <person name="Grigoriev I.V."/>
            <person name="Nagy L."/>
            <person name="Hibbett D."/>
            <person name="Henrissat B."/>
            <person name="Matheny P.B."/>
            <person name="Labbe J."/>
            <person name="Martin F."/>
        </authorList>
    </citation>
    <scope>NUCLEOTIDE SEQUENCE</scope>
    <source>
        <strain evidence="1">FP105234-sp</strain>
    </source>
</reference>
<sequence length="164" mass="18207">MRYNAFVAAFSPFFARLASACATTPFDSPIPCTCVKAMAALCVKSCLTALPGDHCQDQSSSKRTCRTRPYLTLSNSQSYFGRLKRQRIRRLKPRNPAAGGSMHHPARPMSARVLARWPLARCVKMVTAHCRPSAEKSSNSSIDATRLGQAFLSYRSFRCMLQGR</sequence>
<organism evidence="1 2">
    <name type="scientific">Auriscalpium vulgare</name>
    <dbReference type="NCBI Taxonomy" id="40419"/>
    <lineage>
        <taxon>Eukaryota</taxon>
        <taxon>Fungi</taxon>
        <taxon>Dikarya</taxon>
        <taxon>Basidiomycota</taxon>
        <taxon>Agaricomycotina</taxon>
        <taxon>Agaricomycetes</taxon>
        <taxon>Russulales</taxon>
        <taxon>Auriscalpiaceae</taxon>
        <taxon>Auriscalpium</taxon>
    </lineage>
</organism>
<reference evidence="1" key="2">
    <citation type="journal article" date="2022" name="New Phytol.">
        <title>Evolutionary transition to the ectomycorrhizal habit in the genomes of a hyperdiverse lineage of mushroom-forming fungi.</title>
        <authorList>
            <person name="Looney B."/>
            <person name="Miyauchi S."/>
            <person name="Morin E."/>
            <person name="Drula E."/>
            <person name="Courty P.E."/>
            <person name="Kohler A."/>
            <person name="Kuo A."/>
            <person name="LaButti K."/>
            <person name="Pangilinan J."/>
            <person name="Lipzen A."/>
            <person name="Riley R."/>
            <person name="Andreopoulos W."/>
            <person name="He G."/>
            <person name="Johnson J."/>
            <person name="Nolan M."/>
            <person name="Tritt A."/>
            <person name="Barry K.W."/>
            <person name="Grigoriev I.V."/>
            <person name="Nagy L.G."/>
            <person name="Hibbett D."/>
            <person name="Henrissat B."/>
            <person name="Matheny P.B."/>
            <person name="Labbe J."/>
            <person name="Martin F.M."/>
        </authorList>
    </citation>
    <scope>NUCLEOTIDE SEQUENCE</scope>
    <source>
        <strain evidence="1">FP105234-sp</strain>
    </source>
</reference>
<evidence type="ECO:0000313" key="1">
    <source>
        <dbReference type="EMBL" id="KAI0047696.1"/>
    </source>
</evidence>
<name>A0ACB8RU74_9AGAM</name>
<protein>
    <submittedName>
        <fullName evidence="1">Uncharacterized protein</fullName>
    </submittedName>
</protein>